<dbReference type="GO" id="GO:0015949">
    <property type="term" value="P:nucleobase-containing small molecule interconversion"/>
    <property type="evidence" value="ECO:0007669"/>
    <property type="project" value="TreeGrafter"/>
</dbReference>
<gene>
    <name evidence="8" type="primary">cmk</name>
    <name evidence="10" type="ORF">SY83_18700</name>
</gene>
<dbReference type="InterPro" id="IPR027417">
    <property type="entry name" value="P-loop_NTPase"/>
</dbReference>
<protein>
    <recommendedName>
        <fullName evidence="8">Cytidylate kinase</fullName>
        <shortName evidence="8">CK</shortName>
        <ecNumber evidence="8">2.7.4.25</ecNumber>
    </recommendedName>
    <alternativeName>
        <fullName evidence="8">Cytidine monophosphate kinase</fullName>
        <shortName evidence="8">CMP kinase</shortName>
    </alternativeName>
</protein>
<proteinExistence type="inferred from homology"/>
<evidence type="ECO:0000256" key="4">
    <source>
        <dbReference type="ARBA" id="ARBA00022777"/>
    </source>
</evidence>
<evidence type="ECO:0000313" key="11">
    <source>
        <dbReference type="Proteomes" id="UP000076927"/>
    </source>
</evidence>
<evidence type="ECO:0000256" key="7">
    <source>
        <dbReference type="ARBA" id="ARBA00048478"/>
    </source>
</evidence>
<comment type="similarity">
    <text evidence="1 8">Belongs to the cytidylate kinase family. Type 1 subfamily.</text>
</comment>
<dbReference type="EC" id="2.7.4.25" evidence="8"/>
<dbReference type="AlphaFoldDB" id="A0A172TPP2"/>
<dbReference type="GO" id="GO:0005829">
    <property type="term" value="C:cytosol"/>
    <property type="evidence" value="ECO:0007669"/>
    <property type="project" value="TreeGrafter"/>
</dbReference>
<evidence type="ECO:0000256" key="2">
    <source>
        <dbReference type="ARBA" id="ARBA00022679"/>
    </source>
</evidence>
<feature type="domain" description="Cytidylate kinase" evidence="9">
    <location>
        <begin position="6"/>
        <end position="217"/>
    </location>
</feature>
<dbReference type="Proteomes" id="UP000076927">
    <property type="component" value="Chromosome"/>
</dbReference>
<dbReference type="Gene3D" id="3.40.50.300">
    <property type="entry name" value="P-loop containing nucleotide triphosphate hydrolases"/>
    <property type="match status" value="1"/>
</dbReference>
<evidence type="ECO:0000259" key="9">
    <source>
        <dbReference type="Pfam" id="PF02224"/>
    </source>
</evidence>
<evidence type="ECO:0000256" key="5">
    <source>
        <dbReference type="ARBA" id="ARBA00022840"/>
    </source>
</evidence>
<accession>A0A172TPP2</accession>
<dbReference type="OrthoDB" id="9807434at2"/>
<dbReference type="CDD" id="cd02020">
    <property type="entry name" value="CMPK"/>
    <property type="match status" value="1"/>
</dbReference>
<evidence type="ECO:0000256" key="6">
    <source>
        <dbReference type="ARBA" id="ARBA00047615"/>
    </source>
</evidence>
<comment type="catalytic activity">
    <reaction evidence="7 8">
        <text>CMP + ATP = CDP + ADP</text>
        <dbReference type="Rhea" id="RHEA:11600"/>
        <dbReference type="ChEBI" id="CHEBI:30616"/>
        <dbReference type="ChEBI" id="CHEBI:58069"/>
        <dbReference type="ChEBI" id="CHEBI:60377"/>
        <dbReference type="ChEBI" id="CHEBI:456216"/>
        <dbReference type="EC" id="2.7.4.25"/>
    </reaction>
</comment>
<keyword evidence="5 8" id="KW-0067">ATP-binding</keyword>
<dbReference type="InterPro" id="IPR011994">
    <property type="entry name" value="Cytidylate_kinase_dom"/>
</dbReference>
<organism evidence="10 11">
    <name type="scientific">Paenibacillus swuensis</name>
    <dbReference type="NCBI Taxonomy" id="1178515"/>
    <lineage>
        <taxon>Bacteria</taxon>
        <taxon>Bacillati</taxon>
        <taxon>Bacillota</taxon>
        <taxon>Bacilli</taxon>
        <taxon>Bacillales</taxon>
        <taxon>Paenibacillaceae</taxon>
        <taxon>Paenibacillus</taxon>
    </lineage>
</organism>
<dbReference type="PANTHER" id="PTHR21299">
    <property type="entry name" value="CYTIDYLATE KINASE/PANTOATE-BETA-ALANINE LIGASE"/>
    <property type="match status" value="1"/>
</dbReference>
<dbReference type="SUPFAM" id="SSF52540">
    <property type="entry name" value="P-loop containing nucleoside triphosphate hydrolases"/>
    <property type="match status" value="1"/>
</dbReference>
<reference evidence="10 11" key="1">
    <citation type="submission" date="2015-01" db="EMBL/GenBank/DDBJ databases">
        <title>Paenibacillus swuensis/DY6/whole genome sequencing.</title>
        <authorList>
            <person name="Kim M.K."/>
            <person name="Srinivasan S."/>
            <person name="Lee J.-J."/>
        </authorList>
    </citation>
    <scope>NUCLEOTIDE SEQUENCE [LARGE SCALE GENOMIC DNA]</scope>
    <source>
        <strain evidence="10 11">DY6</strain>
    </source>
</reference>
<dbReference type="PANTHER" id="PTHR21299:SF2">
    <property type="entry name" value="CYTIDYLATE KINASE"/>
    <property type="match status" value="1"/>
</dbReference>
<keyword evidence="2 8" id="KW-0808">Transferase</keyword>
<evidence type="ECO:0000256" key="8">
    <source>
        <dbReference type="HAMAP-Rule" id="MF_00238"/>
    </source>
</evidence>
<dbReference type="GO" id="GO:0036431">
    <property type="term" value="F:dCMP kinase activity"/>
    <property type="evidence" value="ECO:0007669"/>
    <property type="project" value="InterPro"/>
</dbReference>
<keyword evidence="4 8" id="KW-0418">Kinase</keyword>
<dbReference type="EMBL" id="CP011388">
    <property type="protein sequence ID" value="ANE49025.1"/>
    <property type="molecule type" value="Genomic_DNA"/>
</dbReference>
<evidence type="ECO:0000256" key="3">
    <source>
        <dbReference type="ARBA" id="ARBA00022741"/>
    </source>
</evidence>
<dbReference type="GO" id="GO:0036430">
    <property type="term" value="F:CMP kinase activity"/>
    <property type="evidence" value="ECO:0007669"/>
    <property type="project" value="RHEA"/>
</dbReference>
<keyword evidence="11" id="KW-1185">Reference proteome</keyword>
<comment type="subcellular location">
    <subcellularLocation>
        <location evidence="8">Cytoplasm</location>
    </subcellularLocation>
</comment>
<dbReference type="GO" id="GO:0005524">
    <property type="term" value="F:ATP binding"/>
    <property type="evidence" value="ECO:0007669"/>
    <property type="project" value="UniProtKB-UniRule"/>
</dbReference>
<evidence type="ECO:0000256" key="1">
    <source>
        <dbReference type="ARBA" id="ARBA00009427"/>
    </source>
</evidence>
<name>A0A172TPP2_9BACL</name>
<dbReference type="NCBIfam" id="TIGR00017">
    <property type="entry name" value="cmk"/>
    <property type="match status" value="1"/>
</dbReference>
<keyword evidence="3 8" id="KW-0547">Nucleotide-binding</keyword>
<comment type="catalytic activity">
    <reaction evidence="6 8">
        <text>dCMP + ATP = dCDP + ADP</text>
        <dbReference type="Rhea" id="RHEA:25094"/>
        <dbReference type="ChEBI" id="CHEBI:30616"/>
        <dbReference type="ChEBI" id="CHEBI:57566"/>
        <dbReference type="ChEBI" id="CHEBI:58593"/>
        <dbReference type="ChEBI" id="CHEBI:456216"/>
        <dbReference type="EC" id="2.7.4.25"/>
    </reaction>
</comment>
<dbReference type="RefSeq" id="WP_068611199.1">
    <property type="nucleotide sequence ID" value="NZ_CP011388.1"/>
</dbReference>
<keyword evidence="8" id="KW-0963">Cytoplasm</keyword>
<dbReference type="GO" id="GO:0006220">
    <property type="term" value="P:pyrimidine nucleotide metabolic process"/>
    <property type="evidence" value="ECO:0007669"/>
    <property type="project" value="UniProtKB-UniRule"/>
</dbReference>
<dbReference type="PATRIC" id="fig|1178515.4.peg.3774"/>
<dbReference type="Pfam" id="PF02224">
    <property type="entry name" value="Cytidylate_kin"/>
    <property type="match status" value="1"/>
</dbReference>
<sequence>MPKINIAIDGPAGAGKSTVARLVAEKMGYIYVDTGAMYRAVTLKVIEAGLTDGNNPASIAALAHKLSLQLKLSPEGQRISVNGEDVTEYIRTLEVNRHVSMVARIEEVRSLLVLKQQQLASAKGVVMDGRDIGTHVLPEAEVKVFLTASARKRAERRFNEMDEDSMTLDELEADIERRDRMDAEREISPLKQAVDATLIDSTSLTIPQVVEYIIDLCQARFGKEIV</sequence>
<feature type="binding site" evidence="8">
    <location>
        <begin position="10"/>
        <end position="18"/>
    </location>
    <ligand>
        <name>ATP</name>
        <dbReference type="ChEBI" id="CHEBI:30616"/>
    </ligand>
</feature>
<dbReference type="STRING" id="1178515.SY83_18700"/>
<dbReference type="InterPro" id="IPR003136">
    <property type="entry name" value="Cytidylate_kin"/>
</dbReference>
<evidence type="ECO:0000313" key="10">
    <source>
        <dbReference type="EMBL" id="ANE49025.1"/>
    </source>
</evidence>
<dbReference type="KEGG" id="pswu:SY83_18700"/>
<dbReference type="HAMAP" id="MF_00238">
    <property type="entry name" value="Cytidyl_kinase_type1"/>
    <property type="match status" value="1"/>
</dbReference>